<evidence type="ECO:0000256" key="2">
    <source>
        <dbReference type="ARBA" id="ARBA00022737"/>
    </source>
</evidence>
<dbReference type="CDD" id="cd00200">
    <property type="entry name" value="WD40"/>
    <property type="match status" value="1"/>
</dbReference>
<dbReference type="Gene3D" id="3.40.50.10140">
    <property type="entry name" value="Toll/interleukin-1 receptor homology (TIR) domain"/>
    <property type="match status" value="1"/>
</dbReference>
<feature type="repeat" description="WD" evidence="3">
    <location>
        <begin position="353"/>
        <end position="395"/>
    </location>
</feature>
<dbReference type="InterPro" id="IPR035897">
    <property type="entry name" value="Toll_tir_struct_dom_sf"/>
</dbReference>
<feature type="repeat" description="WD" evidence="3">
    <location>
        <begin position="1209"/>
        <end position="1250"/>
    </location>
</feature>
<evidence type="ECO:0000256" key="3">
    <source>
        <dbReference type="PROSITE-ProRule" id="PRU00221"/>
    </source>
</evidence>
<feature type="domain" description="TIR" evidence="4">
    <location>
        <begin position="20"/>
        <end position="144"/>
    </location>
</feature>
<dbReference type="PRINTS" id="PR00364">
    <property type="entry name" value="DISEASERSIST"/>
</dbReference>
<dbReference type="InterPro" id="IPR020472">
    <property type="entry name" value="WD40_PAC1"/>
</dbReference>
<reference evidence="6" key="1">
    <citation type="submission" date="2025-08" db="UniProtKB">
        <authorList>
            <consortium name="RefSeq"/>
        </authorList>
    </citation>
    <scope>IDENTIFICATION</scope>
    <source>
        <tissue evidence="6">Gonad</tissue>
    </source>
</reference>
<dbReference type="GO" id="GO:1990234">
    <property type="term" value="C:transferase complex"/>
    <property type="evidence" value="ECO:0007669"/>
    <property type="project" value="UniProtKB-ARBA"/>
</dbReference>
<dbReference type="Pfam" id="PF13676">
    <property type="entry name" value="TIR_2"/>
    <property type="match status" value="1"/>
</dbReference>
<feature type="repeat" description="WD" evidence="3">
    <location>
        <begin position="480"/>
        <end position="521"/>
    </location>
</feature>
<dbReference type="GO" id="GO:0007165">
    <property type="term" value="P:signal transduction"/>
    <property type="evidence" value="ECO:0007669"/>
    <property type="project" value="InterPro"/>
</dbReference>
<feature type="repeat" description="WD" evidence="3">
    <location>
        <begin position="695"/>
        <end position="729"/>
    </location>
</feature>
<organism evidence="5 6">
    <name type="scientific">Branchiostoma belcheri</name>
    <name type="common">Amphioxus</name>
    <dbReference type="NCBI Taxonomy" id="7741"/>
    <lineage>
        <taxon>Eukaryota</taxon>
        <taxon>Metazoa</taxon>
        <taxon>Chordata</taxon>
        <taxon>Cephalochordata</taxon>
        <taxon>Leptocardii</taxon>
        <taxon>Amphioxiformes</taxon>
        <taxon>Branchiostomatidae</taxon>
        <taxon>Branchiostoma</taxon>
    </lineage>
</organism>
<keyword evidence="5" id="KW-1185">Reference proteome</keyword>
<dbReference type="InterPro" id="IPR000157">
    <property type="entry name" value="TIR_dom"/>
</dbReference>
<dbReference type="PRINTS" id="PR00320">
    <property type="entry name" value="GPROTEINBRPT"/>
</dbReference>
<dbReference type="InterPro" id="IPR018391">
    <property type="entry name" value="PQQ_b-propeller_rpt"/>
</dbReference>
<dbReference type="KEGG" id="bbel:109481772"/>
<dbReference type="PROSITE" id="PS00678">
    <property type="entry name" value="WD_REPEATS_1"/>
    <property type="match status" value="3"/>
</dbReference>
<dbReference type="SUPFAM" id="SSF50978">
    <property type="entry name" value="WD40 repeat-like"/>
    <property type="match status" value="1"/>
</dbReference>
<dbReference type="PROSITE" id="PS50104">
    <property type="entry name" value="TIR"/>
    <property type="match status" value="1"/>
</dbReference>
<dbReference type="RefSeq" id="XP_019639922.1">
    <property type="nucleotide sequence ID" value="XM_019784363.1"/>
</dbReference>
<dbReference type="PROSITE" id="PS50082">
    <property type="entry name" value="WD_REPEATS_2"/>
    <property type="match status" value="12"/>
</dbReference>
<dbReference type="InterPro" id="IPR019775">
    <property type="entry name" value="WD40_repeat_CS"/>
</dbReference>
<sequence>MSKGPLHFKSISCLCFADGIAPTTLVSYCDDAKQWVVAELTRRLEEQEKTLVKIKDRDYDAGISQLRSFCEWLDVCTNVVLVLSRGYLQSGLCQRELELALASERRLITVLLEEGCTLPAALQGRLCLHLRQDGQFWPRLIAATGPQPCKAAGPGHHTVPRMRPPKLPSRCFIRDAAIAQVTKLISTSARELSRASSIRHIGDNVVGIWGMGGAGKTVLALMVARELQEDRKVFWVTMGEQQPRVLENLAALASDMSNTLRSFIAVSDAVSDLYQETQDKDHLIVLDDVWSLQDAQVITDAVSGMCQVLVITRNKDLLENLGVHNDDRYEVKPLAPSEAEKFVYNCEDIVKTYDRHTDAVLCIAVTSDNPKRVFTGSGDSTIRAWELESQRDLCTLRGHSSHVYALALSKDDWRLASASYDTTVKIWDADRFELLWTLKSHTDKVNAVTFIDDGERVVSGSSDKTIRVWHLASASTSELLTGHTGQVRALCAFHHSSNVASGSIDSTIRIWNTRNLSSSSLAGHKSTVYSIAITSDDKYLVSASGDRTVGVWNTHSRELIHKLHGHTNSVYSVALTPDNTTIVSGGGMDDVTIRIWSLREGKQKCVYRGHSDSIRSVSVVKSVRGALLLSGSLDTTCRLWRMEGTLQEVDQLPGHEIAAYAVAITEDGRRAVSGSRSGELRAWNAKTGELIAVRPGAHTRSIRAVAVTQDGDTFVSGSKDRQVKVWSLQLQPDRPGTFCLTQKCVLTCHEGTVQTVTISRDSKLAASGGWDGLVLVWNIETAEIVQKIRHVSYGVTSVALSGNDIIACSRDNITCKWSLVGPTPTGPTATVHGPGARWLSYPAVVLPRQKKIVSGCPEEGRYRVWDETGRESRGYCGHPDTAVITALAVDDREELLLSASTEGTITTVSLCGESQVVQYVSKDDIEARPDCATHVSALLFTRDRDKVSFLTGDTEGAVRFWHGSRSRDPVTDRSVILGATPGRITSFCGVGVGRVVAGSAGGFLSVWDISEARRAECWEAHSGDITSVVATTWEKHPVVLSSSLDHTVKLWSVNVTSTCGRSPLRTIHISETCPAPSHLSVTSDGSHIVTGAADNTLRAYEVNTGRLVREFTSDFYGVNCVGFADDDELVMCSYSCSHLGTWNFNTAERSALQHDFCSRGFGTWCHFSAITTGTTVVTGNSLNKLIIWDYRSGSVLSERESLCPYHVEVPRSPQDVTCVAVTPGGQLVVSGSADKSVRVWCVRQGEFFQLCRFTFAHQPLAVAVAKDGKICAGLRNGQVCFLQLKNPRNT</sequence>
<dbReference type="SMART" id="SM00382">
    <property type="entry name" value="AAA"/>
    <property type="match status" value="1"/>
</dbReference>
<name>A0A6P5A9A3_BRABE</name>
<dbReference type="Gene3D" id="3.40.50.300">
    <property type="entry name" value="P-loop containing nucleotide triphosphate hydrolases"/>
    <property type="match status" value="1"/>
</dbReference>
<proteinExistence type="predicted"/>
<feature type="repeat" description="WD" evidence="3">
    <location>
        <begin position="563"/>
        <end position="606"/>
    </location>
</feature>
<feature type="repeat" description="WD" evidence="3">
    <location>
        <begin position="652"/>
        <end position="693"/>
    </location>
</feature>
<dbReference type="OrthoDB" id="5983331at2759"/>
<feature type="repeat" description="WD" evidence="3">
    <location>
        <begin position="396"/>
        <end position="437"/>
    </location>
</feature>
<dbReference type="PROSITE" id="PS50294">
    <property type="entry name" value="WD_REPEATS_REGION"/>
    <property type="match status" value="10"/>
</dbReference>
<dbReference type="InterPro" id="IPR002182">
    <property type="entry name" value="NB-ARC"/>
</dbReference>
<feature type="repeat" description="WD" evidence="3">
    <location>
        <begin position="1079"/>
        <end position="1110"/>
    </location>
</feature>
<feature type="repeat" description="WD" evidence="3">
    <location>
        <begin position="521"/>
        <end position="562"/>
    </location>
</feature>
<dbReference type="PANTHER" id="PTHR22847:SF637">
    <property type="entry name" value="WD REPEAT DOMAIN 5B"/>
    <property type="match status" value="1"/>
</dbReference>
<dbReference type="PANTHER" id="PTHR22847">
    <property type="entry name" value="WD40 REPEAT PROTEIN"/>
    <property type="match status" value="1"/>
</dbReference>
<evidence type="ECO:0000313" key="6">
    <source>
        <dbReference type="RefSeq" id="XP_019639922.1"/>
    </source>
</evidence>
<dbReference type="GO" id="GO:0043531">
    <property type="term" value="F:ADP binding"/>
    <property type="evidence" value="ECO:0007669"/>
    <property type="project" value="InterPro"/>
</dbReference>
<dbReference type="GeneID" id="109481772"/>
<dbReference type="InterPro" id="IPR015943">
    <property type="entry name" value="WD40/YVTN_repeat-like_dom_sf"/>
</dbReference>
<accession>A0A6P5A9A3</accession>
<dbReference type="Proteomes" id="UP000515135">
    <property type="component" value="Unplaced"/>
</dbReference>
<dbReference type="InterPro" id="IPR003593">
    <property type="entry name" value="AAA+_ATPase"/>
</dbReference>
<dbReference type="InterPro" id="IPR036322">
    <property type="entry name" value="WD40_repeat_dom_sf"/>
</dbReference>
<keyword evidence="2" id="KW-0677">Repeat</keyword>
<dbReference type="SMART" id="SM00564">
    <property type="entry name" value="PQQ"/>
    <property type="match status" value="3"/>
</dbReference>
<protein>
    <submittedName>
        <fullName evidence="6">Uncharacterized protein LOC109481772</fullName>
    </submittedName>
</protein>
<dbReference type="SUPFAM" id="SSF52200">
    <property type="entry name" value="Toll/Interleukin receptor TIR domain"/>
    <property type="match status" value="1"/>
</dbReference>
<evidence type="ECO:0000256" key="1">
    <source>
        <dbReference type="ARBA" id="ARBA00022574"/>
    </source>
</evidence>
<keyword evidence="1 3" id="KW-0853">WD repeat</keyword>
<dbReference type="SMART" id="SM00320">
    <property type="entry name" value="WD40"/>
    <property type="match status" value="17"/>
</dbReference>
<dbReference type="InterPro" id="IPR027417">
    <property type="entry name" value="P-loop_NTPase"/>
</dbReference>
<feature type="repeat" description="WD" evidence="3">
    <location>
        <begin position="607"/>
        <end position="643"/>
    </location>
</feature>
<dbReference type="Pfam" id="PF00931">
    <property type="entry name" value="NB-ARC"/>
    <property type="match status" value="1"/>
</dbReference>
<gene>
    <name evidence="6" type="primary">LOC109481772</name>
</gene>
<dbReference type="SUPFAM" id="SSF50998">
    <property type="entry name" value="Quinoprotein alcohol dehydrogenase-like"/>
    <property type="match status" value="2"/>
</dbReference>
<dbReference type="InterPro" id="IPR001680">
    <property type="entry name" value="WD40_rpt"/>
</dbReference>
<dbReference type="InterPro" id="IPR011047">
    <property type="entry name" value="Quinoprotein_ADH-like_sf"/>
</dbReference>
<dbReference type="Gene3D" id="2.130.10.10">
    <property type="entry name" value="YVTN repeat-like/Quinoprotein amine dehydrogenase"/>
    <property type="match status" value="6"/>
</dbReference>
<feature type="repeat" description="WD" evidence="3">
    <location>
        <begin position="438"/>
        <end position="479"/>
    </location>
</feature>
<dbReference type="Pfam" id="PF00400">
    <property type="entry name" value="WD40"/>
    <property type="match status" value="12"/>
</dbReference>
<feature type="repeat" description="WD" evidence="3">
    <location>
        <begin position="746"/>
        <end position="787"/>
    </location>
</feature>
<dbReference type="SUPFAM" id="SSF52540">
    <property type="entry name" value="P-loop containing nucleoside triphosphate hydrolases"/>
    <property type="match status" value="1"/>
</dbReference>
<evidence type="ECO:0000313" key="5">
    <source>
        <dbReference type="Proteomes" id="UP000515135"/>
    </source>
</evidence>
<evidence type="ECO:0000259" key="4">
    <source>
        <dbReference type="PROSITE" id="PS50104"/>
    </source>
</evidence>